<evidence type="ECO:0000313" key="1">
    <source>
        <dbReference type="EMBL" id="RAH95675.1"/>
    </source>
</evidence>
<dbReference type="EMBL" id="QHHQ01000024">
    <property type="protein sequence ID" value="RAH95675.1"/>
    <property type="molecule type" value="Genomic_DNA"/>
</dbReference>
<sequence>MAIARKGCRWLMKAFGGDAALRRLTPYFGLELLPDQTVRRVPFSSEDDGLFWLHACSSGRRDDEVHASASARVLH</sequence>
<gene>
    <name evidence="1" type="ORF">DLJ53_34085</name>
</gene>
<evidence type="ECO:0000313" key="2">
    <source>
        <dbReference type="Proteomes" id="UP000249590"/>
    </source>
</evidence>
<organism evidence="1 2">
    <name type="scientific">Acuticoccus sediminis</name>
    <dbReference type="NCBI Taxonomy" id="2184697"/>
    <lineage>
        <taxon>Bacteria</taxon>
        <taxon>Pseudomonadati</taxon>
        <taxon>Pseudomonadota</taxon>
        <taxon>Alphaproteobacteria</taxon>
        <taxon>Hyphomicrobiales</taxon>
        <taxon>Amorphaceae</taxon>
        <taxon>Acuticoccus</taxon>
    </lineage>
</organism>
<dbReference type="Proteomes" id="UP000249590">
    <property type="component" value="Unassembled WGS sequence"/>
</dbReference>
<accession>A0A8B2NFW6</accession>
<dbReference type="AlphaFoldDB" id="A0A8B2NFW6"/>
<reference evidence="1 2" key="1">
    <citation type="submission" date="2018-05" db="EMBL/GenBank/DDBJ databases">
        <title>Acuticoccus sediminis sp. nov., isolated from deep-sea sediment of Indian Ocean.</title>
        <authorList>
            <person name="Liu X."/>
            <person name="Lai Q."/>
            <person name="Du Y."/>
            <person name="Sun F."/>
            <person name="Zhang X."/>
            <person name="Wang S."/>
            <person name="Shao Z."/>
        </authorList>
    </citation>
    <scope>NUCLEOTIDE SEQUENCE [LARGE SCALE GENOMIC DNA]</scope>
    <source>
        <strain evidence="1 2">PTG4-2</strain>
    </source>
</reference>
<keyword evidence="2" id="KW-1185">Reference proteome</keyword>
<proteinExistence type="predicted"/>
<comment type="caution">
    <text evidence="1">The sequence shown here is derived from an EMBL/GenBank/DDBJ whole genome shotgun (WGS) entry which is preliminary data.</text>
</comment>
<name>A0A8B2NFW6_9HYPH</name>
<protein>
    <submittedName>
        <fullName evidence="1">Uncharacterized protein</fullName>
    </submittedName>
</protein>